<protein>
    <recommendedName>
        <fullName evidence="3">IrrE N-terminal-like domain-containing protein</fullName>
    </recommendedName>
</protein>
<sequence length="345" mass="39406">MLALLRTRRRPSAQELVNDLRNQVGLEAARLLPPLLRRLAERRKLTRADRDYCLLILQGNDLESALRNPPPELEARSTIDALIQESRLYRESGAFQEMINFMAGFRDYAPYNNLLVRLQNPSCSFYATARDWRIRFNRELVEDAKPMIILAPMHPVMLVYDLDQTVGPPLPEELETFAQFEGYFDQSWLQRLIENAGQHRIRVDFKPLSSTNAGFAMRESEAKGWKMRIAVHSQLAPPSQFGILCHEIAHVMLGHLGADVDRWWPGRAGLDKASMEIEAEAVAFIVTRRLELTGTSAAYVSRYLSHDQVPLGISIDLIAKTAAFVERMARGKIPEPKRRSEKEKQ</sequence>
<organism evidence="1 2">
    <name type="scientific">Azospirillum brasilense</name>
    <dbReference type="NCBI Taxonomy" id="192"/>
    <lineage>
        <taxon>Bacteria</taxon>
        <taxon>Pseudomonadati</taxon>
        <taxon>Pseudomonadota</taxon>
        <taxon>Alphaproteobacteria</taxon>
        <taxon>Rhodospirillales</taxon>
        <taxon>Azospirillaceae</taxon>
        <taxon>Azospirillum</taxon>
    </lineage>
</organism>
<reference evidence="1 2" key="1">
    <citation type="submission" date="2019-06" db="EMBL/GenBank/DDBJ databases">
        <title>Genomic Encyclopedia of Type Strains, Phase IV (KMG-V): Genome sequencing to study the core and pangenomes of soil and plant-associated prokaryotes.</title>
        <authorList>
            <person name="Whitman W."/>
        </authorList>
    </citation>
    <scope>NUCLEOTIDE SEQUENCE [LARGE SCALE GENOMIC DNA]</scope>
    <source>
        <strain evidence="1 2">BR 11650</strain>
    </source>
</reference>
<accession>A0A560CJW2</accession>
<proteinExistence type="predicted"/>
<evidence type="ECO:0008006" key="3">
    <source>
        <dbReference type="Google" id="ProtNLM"/>
    </source>
</evidence>
<name>A0A560CJW2_AZOBR</name>
<gene>
    <name evidence="1" type="ORF">FBZ83_104415</name>
</gene>
<dbReference type="AlphaFoldDB" id="A0A560CJW2"/>
<evidence type="ECO:0000313" key="2">
    <source>
        <dbReference type="Proteomes" id="UP000318529"/>
    </source>
</evidence>
<comment type="caution">
    <text evidence="1">The sequence shown here is derived from an EMBL/GenBank/DDBJ whole genome shotgun (WGS) entry which is preliminary data.</text>
</comment>
<dbReference type="EMBL" id="VITH01000004">
    <property type="protein sequence ID" value="TWA85143.1"/>
    <property type="molecule type" value="Genomic_DNA"/>
</dbReference>
<dbReference type="Proteomes" id="UP000318529">
    <property type="component" value="Unassembled WGS sequence"/>
</dbReference>
<evidence type="ECO:0000313" key="1">
    <source>
        <dbReference type="EMBL" id="TWA85143.1"/>
    </source>
</evidence>